<keyword evidence="5 10" id="KW-0812">Transmembrane</keyword>
<evidence type="ECO:0000256" key="1">
    <source>
        <dbReference type="ARBA" id="ARBA00022426"/>
    </source>
</evidence>
<keyword evidence="9 10" id="KW-0170">Cobalt</keyword>
<keyword evidence="4 10" id="KW-0169">Cobalamin biosynthesis</keyword>
<dbReference type="HAMAP" id="MF_00330">
    <property type="entry name" value="CbiN"/>
    <property type="match status" value="1"/>
</dbReference>
<evidence type="ECO:0000313" key="12">
    <source>
        <dbReference type="Proteomes" id="UP000275749"/>
    </source>
</evidence>
<keyword evidence="2 10" id="KW-0813">Transport</keyword>
<evidence type="ECO:0000256" key="8">
    <source>
        <dbReference type="ARBA" id="ARBA00023136"/>
    </source>
</evidence>
<feature type="transmembrane region" description="Helical" evidence="10">
    <location>
        <begin position="79"/>
        <end position="99"/>
    </location>
</feature>
<dbReference type="GO" id="GO:0009236">
    <property type="term" value="P:cobalamin biosynthetic process"/>
    <property type="evidence" value="ECO:0007669"/>
    <property type="project" value="UniProtKB-UniRule"/>
</dbReference>
<dbReference type="Proteomes" id="UP000275749">
    <property type="component" value="Unassembled WGS sequence"/>
</dbReference>
<accession>A0A3N1ZZF6</accession>
<comment type="caution">
    <text evidence="11">The sequence shown here is derived from an EMBL/GenBank/DDBJ whole genome shotgun (WGS) entry which is preliminary data.</text>
</comment>
<evidence type="ECO:0000256" key="4">
    <source>
        <dbReference type="ARBA" id="ARBA00022573"/>
    </source>
</evidence>
<feature type="transmembrane region" description="Helical" evidence="10">
    <location>
        <begin position="14"/>
        <end position="34"/>
    </location>
</feature>
<comment type="similarity">
    <text evidence="10">Belongs to the CbiN family.</text>
</comment>
<keyword evidence="3 10" id="KW-1003">Cell membrane</keyword>
<organism evidence="11 12">
    <name type="scientific">Luteococcus japonicus</name>
    <dbReference type="NCBI Taxonomy" id="33984"/>
    <lineage>
        <taxon>Bacteria</taxon>
        <taxon>Bacillati</taxon>
        <taxon>Actinomycetota</taxon>
        <taxon>Actinomycetes</taxon>
        <taxon>Propionibacteriales</taxon>
        <taxon>Propionibacteriaceae</taxon>
        <taxon>Luteococcus</taxon>
    </lineage>
</organism>
<dbReference type="RefSeq" id="WP_123576303.1">
    <property type="nucleotide sequence ID" value="NZ_RKHG01000001.1"/>
</dbReference>
<sequence length="110" mass="11542">MSEAHVTTRPVQRWVTPVLIAAIVAIFALCMALAPRPSGADAEAFGGTDAAVTEVLADKGVEPWFEPLFSPDSGEIESGLFALQAALGAGAFGFVLGNLRGRRAERSKQD</sequence>
<reference evidence="11 12" key="1">
    <citation type="submission" date="2018-11" db="EMBL/GenBank/DDBJ databases">
        <title>Sequencing the genomes of 1000 actinobacteria strains.</title>
        <authorList>
            <person name="Klenk H.-P."/>
        </authorList>
    </citation>
    <scope>NUCLEOTIDE SEQUENCE [LARGE SCALE GENOMIC DNA]</scope>
    <source>
        <strain evidence="11 12">DSM 10546</strain>
    </source>
</reference>
<dbReference type="EMBL" id="RKHG01000001">
    <property type="protein sequence ID" value="ROR55532.1"/>
    <property type="molecule type" value="Genomic_DNA"/>
</dbReference>
<protein>
    <recommendedName>
        <fullName evidence="10">Cobalt transport protein CbiN</fullName>
    </recommendedName>
    <alternativeName>
        <fullName evidence="10">Energy-coupling factor transporter probable substrate-capture protein CbiN</fullName>
        <shortName evidence="10">ECF transporter S component CbiN</shortName>
    </alternativeName>
</protein>
<dbReference type="PANTHER" id="PTHR38662:SF1">
    <property type="entry name" value="COBALT TRANSPORT PROTEIN CBIN"/>
    <property type="match status" value="1"/>
</dbReference>
<keyword evidence="7 10" id="KW-0406">Ion transport</keyword>
<keyword evidence="8 10" id="KW-0472">Membrane</keyword>
<proteinExistence type="inferred from homology"/>
<keyword evidence="6 10" id="KW-1133">Transmembrane helix</keyword>
<evidence type="ECO:0000256" key="6">
    <source>
        <dbReference type="ARBA" id="ARBA00022989"/>
    </source>
</evidence>
<evidence type="ECO:0000256" key="10">
    <source>
        <dbReference type="HAMAP-Rule" id="MF_00330"/>
    </source>
</evidence>
<dbReference type="NCBIfam" id="NF002780">
    <property type="entry name" value="PRK02898.1"/>
    <property type="match status" value="1"/>
</dbReference>
<comment type="subunit">
    <text evidence="10">Forms an energy-coupling factor (ECF) transporter complex composed of an ATP-binding protein (A component, CbiO), a transmembrane protein (T component, CbiQ) and 2 possible substrate-capture proteins (S components, CbiM and CbiN) of unknown stoichimetry.</text>
</comment>
<gene>
    <name evidence="10" type="primary">cbiN</name>
    <name evidence="11" type="ORF">EDD41_2808</name>
</gene>
<evidence type="ECO:0000256" key="7">
    <source>
        <dbReference type="ARBA" id="ARBA00023065"/>
    </source>
</evidence>
<keyword evidence="1 10" id="KW-0171">Cobalt transport</keyword>
<dbReference type="GO" id="GO:0015087">
    <property type="term" value="F:cobalt ion transmembrane transporter activity"/>
    <property type="evidence" value="ECO:0007669"/>
    <property type="project" value="UniProtKB-UniRule"/>
</dbReference>
<dbReference type="PANTHER" id="PTHR38662">
    <property type="entry name" value="COBALT TRANSPORT PROTEIN CBIN"/>
    <property type="match status" value="1"/>
</dbReference>
<comment type="pathway">
    <text evidence="10">Cofactor biosynthesis; adenosylcobalamin biosynthesis.</text>
</comment>
<evidence type="ECO:0000256" key="9">
    <source>
        <dbReference type="ARBA" id="ARBA00023285"/>
    </source>
</evidence>
<dbReference type="UniPathway" id="UPA00148"/>
<name>A0A3N1ZZF6_9ACTN</name>
<dbReference type="Pfam" id="PF02553">
    <property type="entry name" value="CbiN"/>
    <property type="match status" value="1"/>
</dbReference>
<dbReference type="InterPro" id="IPR003705">
    <property type="entry name" value="CbiN"/>
</dbReference>
<dbReference type="GO" id="GO:0005886">
    <property type="term" value="C:plasma membrane"/>
    <property type="evidence" value="ECO:0007669"/>
    <property type="project" value="UniProtKB-SubCell"/>
</dbReference>
<comment type="function">
    <text evidence="10">Part of the energy-coupling factor (ECF) transporter complex CbiMNOQ involved in cobalt import.</text>
</comment>
<evidence type="ECO:0000256" key="5">
    <source>
        <dbReference type="ARBA" id="ARBA00022692"/>
    </source>
</evidence>
<evidence type="ECO:0000256" key="3">
    <source>
        <dbReference type="ARBA" id="ARBA00022475"/>
    </source>
</evidence>
<evidence type="ECO:0000313" key="11">
    <source>
        <dbReference type="EMBL" id="ROR55532.1"/>
    </source>
</evidence>
<dbReference type="AlphaFoldDB" id="A0A3N1ZZF6"/>
<evidence type="ECO:0000256" key="2">
    <source>
        <dbReference type="ARBA" id="ARBA00022448"/>
    </source>
</evidence>
<comment type="subcellular location">
    <subcellularLocation>
        <location evidence="10">Cell membrane</location>
        <topology evidence="10">Multi-pass membrane protein</topology>
    </subcellularLocation>
</comment>